<dbReference type="RefSeq" id="WP_160179295.1">
    <property type="nucleotide sequence ID" value="NZ_CP047656.1"/>
</dbReference>
<reference evidence="1 2" key="1">
    <citation type="submission" date="2019-12" db="EMBL/GenBank/DDBJ databases">
        <title>Genome sequencing and assembly of endphytes of Porphyra tenera.</title>
        <authorList>
            <person name="Park J.M."/>
            <person name="Shin R."/>
            <person name="Jo S.H."/>
        </authorList>
    </citation>
    <scope>NUCLEOTIDE SEQUENCE [LARGE SCALE GENOMIC DNA]</scope>
    <source>
        <strain evidence="1 2">GPM4</strain>
    </source>
</reference>
<sequence>MRYQINNSNNEPTSNPLGNINARFHSLYGQQKHEIISQIKQGDVLLICRMDNRLIVKCGETEQAFTINTTRYHDLKALSHSTLAVYYSLLNTWDKETLKEVDGWINEIRSHEPKELSQELADVTAELVTHVRTAGALTHSDMSQYQQALEPIYAKLMTQAAKDEIESLVSTLNRIREQHNYPSSKIFMIVFGGHQPRYKALASMVFKRWFKGLEEHTLNSDHHVRYCEGGESLDDAIELVASAILDKELAKSTLGSALALNRDVLSLVAQRAIDDYWQQHNLR</sequence>
<dbReference type="KEGG" id="pmes:FX988_01809"/>
<dbReference type="Proteomes" id="UP000464524">
    <property type="component" value="Chromosome"/>
</dbReference>
<proteinExistence type="predicted"/>
<dbReference type="OrthoDB" id="5760684at2"/>
<gene>
    <name evidence="1" type="ORF">FX988_01809</name>
</gene>
<dbReference type="EMBL" id="CP047656">
    <property type="protein sequence ID" value="QHJ11575.1"/>
    <property type="molecule type" value="Genomic_DNA"/>
</dbReference>
<evidence type="ECO:0000313" key="2">
    <source>
        <dbReference type="Proteomes" id="UP000464524"/>
    </source>
</evidence>
<organism evidence="1 2">
    <name type="scientific">Paraglaciecola mesophila</name>
    <dbReference type="NCBI Taxonomy" id="197222"/>
    <lineage>
        <taxon>Bacteria</taxon>
        <taxon>Pseudomonadati</taxon>
        <taxon>Pseudomonadota</taxon>
        <taxon>Gammaproteobacteria</taxon>
        <taxon>Alteromonadales</taxon>
        <taxon>Alteromonadaceae</taxon>
        <taxon>Paraglaciecola</taxon>
    </lineage>
</organism>
<protein>
    <submittedName>
        <fullName evidence="1">Uncharacterized protein</fullName>
    </submittedName>
</protein>
<evidence type="ECO:0000313" key="1">
    <source>
        <dbReference type="EMBL" id="QHJ11575.1"/>
    </source>
</evidence>
<name>A0A857JHS8_9ALTE</name>
<accession>A0A857JHS8</accession>
<keyword evidence="2" id="KW-1185">Reference proteome</keyword>
<dbReference type="AlphaFoldDB" id="A0A857JHS8"/>